<sequence>MAPDEDDAASVVSLAASHDSVNSAPKKRKTRNSVRSKLERVRKGAEGPANGYNANLEKVRANWQCKVKDCLPVALVPRPLNKNGTCAGINEADKTRLRPHQWSKRLTEALATLTLYTAGDRAATIDMLSAEVARRQRKHIHKEGYAREVLVSDIIAVNAEIYRQKQQGFYETRTNEWRRLELEDMSPEERDLAGIGQAAPRGHAIQEWMRAQYVESAGLREKDDGEAASTDRHDGTLGEDRGYET</sequence>
<feature type="region of interest" description="Disordered" evidence="1">
    <location>
        <begin position="1"/>
        <end position="52"/>
    </location>
</feature>
<dbReference type="AlphaFoldDB" id="A0A6G1L009"/>
<dbReference type="EMBL" id="ML995876">
    <property type="protein sequence ID" value="KAF2766197.1"/>
    <property type="molecule type" value="Genomic_DNA"/>
</dbReference>
<dbReference type="OrthoDB" id="10432495at2759"/>
<name>A0A6G1L009_9PEZI</name>
<evidence type="ECO:0000313" key="3">
    <source>
        <dbReference type="Proteomes" id="UP000799436"/>
    </source>
</evidence>
<organism evidence="2 3">
    <name type="scientific">Teratosphaeria nubilosa</name>
    <dbReference type="NCBI Taxonomy" id="161662"/>
    <lineage>
        <taxon>Eukaryota</taxon>
        <taxon>Fungi</taxon>
        <taxon>Dikarya</taxon>
        <taxon>Ascomycota</taxon>
        <taxon>Pezizomycotina</taxon>
        <taxon>Dothideomycetes</taxon>
        <taxon>Dothideomycetidae</taxon>
        <taxon>Mycosphaerellales</taxon>
        <taxon>Teratosphaeriaceae</taxon>
        <taxon>Teratosphaeria</taxon>
    </lineage>
</organism>
<evidence type="ECO:0000313" key="2">
    <source>
        <dbReference type="EMBL" id="KAF2766197.1"/>
    </source>
</evidence>
<keyword evidence="3" id="KW-1185">Reference proteome</keyword>
<feature type="compositionally biased region" description="Low complexity" evidence="1">
    <location>
        <begin position="9"/>
        <end position="21"/>
    </location>
</feature>
<proteinExistence type="predicted"/>
<feature type="compositionally biased region" description="Basic and acidic residues" evidence="1">
    <location>
        <begin position="36"/>
        <end position="45"/>
    </location>
</feature>
<gene>
    <name evidence="2" type="ORF">EJ03DRAFT_330360</name>
</gene>
<reference evidence="2" key="1">
    <citation type="journal article" date="2020" name="Stud. Mycol.">
        <title>101 Dothideomycetes genomes: a test case for predicting lifestyles and emergence of pathogens.</title>
        <authorList>
            <person name="Haridas S."/>
            <person name="Albert R."/>
            <person name="Binder M."/>
            <person name="Bloem J."/>
            <person name="Labutti K."/>
            <person name="Salamov A."/>
            <person name="Andreopoulos B."/>
            <person name="Baker S."/>
            <person name="Barry K."/>
            <person name="Bills G."/>
            <person name="Bluhm B."/>
            <person name="Cannon C."/>
            <person name="Castanera R."/>
            <person name="Culley D."/>
            <person name="Daum C."/>
            <person name="Ezra D."/>
            <person name="Gonzalez J."/>
            <person name="Henrissat B."/>
            <person name="Kuo A."/>
            <person name="Liang C."/>
            <person name="Lipzen A."/>
            <person name="Lutzoni F."/>
            <person name="Magnuson J."/>
            <person name="Mondo S."/>
            <person name="Nolan M."/>
            <person name="Ohm R."/>
            <person name="Pangilinan J."/>
            <person name="Park H.-J."/>
            <person name="Ramirez L."/>
            <person name="Alfaro M."/>
            <person name="Sun H."/>
            <person name="Tritt A."/>
            <person name="Yoshinaga Y."/>
            <person name="Zwiers L.-H."/>
            <person name="Turgeon B."/>
            <person name="Goodwin S."/>
            <person name="Spatafora J."/>
            <person name="Crous P."/>
            <person name="Grigoriev I."/>
        </authorList>
    </citation>
    <scope>NUCLEOTIDE SEQUENCE</scope>
    <source>
        <strain evidence="2">CBS 116005</strain>
    </source>
</reference>
<dbReference type="Proteomes" id="UP000799436">
    <property type="component" value="Unassembled WGS sequence"/>
</dbReference>
<accession>A0A6G1L009</accession>
<evidence type="ECO:0000256" key="1">
    <source>
        <dbReference type="SAM" id="MobiDB-lite"/>
    </source>
</evidence>
<protein>
    <submittedName>
        <fullName evidence="2">Uncharacterized protein</fullName>
    </submittedName>
</protein>
<feature type="region of interest" description="Disordered" evidence="1">
    <location>
        <begin position="219"/>
        <end position="245"/>
    </location>
</feature>
<feature type="compositionally biased region" description="Basic residues" evidence="1">
    <location>
        <begin position="25"/>
        <end position="34"/>
    </location>
</feature>